<accession>A0A162MU74</accession>
<name>A0A162MU74_9HYPO</name>
<dbReference type="AlphaFoldDB" id="A0A162MU74"/>
<sequence>MTGRRLPERWTPETNVLKPVDSSVNNDEWPIFVLTDAVVYRPDGVTMANALLVDHEGPFIVRGKLEVEDETDFQYLVKPNVRSAYIQIDVSIAYSIGYDPFAVIWLAGKAGWFEINPHPSYKPIYKHMCEVSLLYHQLTEIYNEAAHRVPRSERKKIYMTMDIKDILFEYAVAVGDGTTFDEVVDKCLKLGPSLLAHLARTTELPWKATSFYRWLDGKLKDKDRSERRSSRGVSVFNNPSQSSPVDAATTPPPPPPPPPSSSLPLQPPPTLSQRLPLRTSPVSRNGSHSVSGHDLPMPVPQQAAHSHPATNPPGANSPGANSPVAKSPRPGHLNAIAAAANATEPVSEDEKQAVFAALLQVVREIGAELGNPAKISQSRIHGKMYNFCRLKEYVTGKMLSAYFRRELRDALGPAWQTSGYCAWLLSPEAVSLAPASSGFLRDMPQQLFLRRSHVNPRPLPPNVAHLLPHAQSSPQPHRAGKNVPQPTRSSGRMAGKSAGLRLPTTSKKRQYDGAFADDEMTNTINNNNINGHDAAALTDGEYRAMLLDGDASSSAGDRRPVGRPRKAARRGLGPDYVNAMAVDSDDGRPARTMRTRGSSVDIDDDNDDDDDDSDVDEDDASDDGLASRAADGHGRETMVVLRSEPLVQPLQPTGANRTWKCARPGCDYFVRDAGTPSGDEGHAEDVAGGDTTDDHHHHEVGASSGNAHERIRQHLRNHEKEVLNRVDLAVSEGSRGRVSVSHLLEKIRSLGDKNKRFPAVGGPQTTTTLVNGKTAPSPIARRLLF</sequence>
<evidence type="ECO:0000256" key="1">
    <source>
        <dbReference type="SAM" id="MobiDB-lite"/>
    </source>
</evidence>
<feature type="region of interest" description="Disordered" evidence="1">
    <location>
        <begin position="221"/>
        <end position="330"/>
    </location>
</feature>
<dbReference type="Proteomes" id="UP000076874">
    <property type="component" value="Unassembled WGS sequence"/>
</dbReference>
<gene>
    <name evidence="2" type="ORF">SPI_01606</name>
</gene>
<protein>
    <recommendedName>
        <fullName evidence="4">DNA (cytosine-5)-methyltransferase 1 replication foci domain-containing protein</fullName>
    </recommendedName>
</protein>
<evidence type="ECO:0000313" key="3">
    <source>
        <dbReference type="Proteomes" id="UP000076874"/>
    </source>
</evidence>
<dbReference type="EMBL" id="AZHD01000002">
    <property type="protein sequence ID" value="OAA67030.1"/>
    <property type="molecule type" value="Genomic_DNA"/>
</dbReference>
<comment type="caution">
    <text evidence="2">The sequence shown here is derived from an EMBL/GenBank/DDBJ whole genome shotgun (WGS) entry which is preliminary data.</text>
</comment>
<feature type="region of interest" description="Disordered" evidence="1">
    <location>
        <begin position="672"/>
        <end position="706"/>
    </location>
</feature>
<feature type="compositionally biased region" description="Polar residues" evidence="1">
    <location>
        <begin position="280"/>
        <end position="290"/>
    </location>
</feature>
<keyword evidence="3" id="KW-1185">Reference proteome</keyword>
<evidence type="ECO:0008006" key="4">
    <source>
        <dbReference type="Google" id="ProtNLM"/>
    </source>
</evidence>
<feature type="compositionally biased region" description="Acidic residues" evidence="1">
    <location>
        <begin position="601"/>
        <end position="622"/>
    </location>
</feature>
<proteinExistence type="predicted"/>
<evidence type="ECO:0000313" key="2">
    <source>
        <dbReference type="EMBL" id="OAA67030.1"/>
    </source>
</evidence>
<feature type="region of interest" description="Disordered" evidence="1">
    <location>
        <begin position="453"/>
        <end position="506"/>
    </location>
</feature>
<feature type="region of interest" description="Disordered" evidence="1">
    <location>
        <begin position="549"/>
        <end position="634"/>
    </location>
</feature>
<dbReference type="STRING" id="1081102.A0A162MU74"/>
<reference evidence="2 3" key="1">
    <citation type="journal article" date="2016" name="Genome Biol. Evol.">
        <title>Divergent and convergent evolution of fungal pathogenicity.</title>
        <authorList>
            <person name="Shang Y."/>
            <person name="Xiao G."/>
            <person name="Zheng P."/>
            <person name="Cen K."/>
            <person name="Zhan S."/>
            <person name="Wang C."/>
        </authorList>
    </citation>
    <scope>NUCLEOTIDE SEQUENCE [LARGE SCALE GENOMIC DNA]</scope>
    <source>
        <strain evidence="2 3">RCEF 264</strain>
    </source>
</reference>
<dbReference type="OrthoDB" id="5382953at2759"/>
<feature type="compositionally biased region" description="Pro residues" evidence="1">
    <location>
        <begin position="250"/>
        <end position="270"/>
    </location>
</feature>
<organism evidence="2 3">
    <name type="scientific">Niveomyces insectorum RCEF 264</name>
    <dbReference type="NCBI Taxonomy" id="1081102"/>
    <lineage>
        <taxon>Eukaryota</taxon>
        <taxon>Fungi</taxon>
        <taxon>Dikarya</taxon>
        <taxon>Ascomycota</taxon>
        <taxon>Pezizomycotina</taxon>
        <taxon>Sordariomycetes</taxon>
        <taxon>Hypocreomycetidae</taxon>
        <taxon>Hypocreales</taxon>
        <taxon>Cordycipitaceae</taxon>
        <taxon>Niveomyces</taxon>
    </lineage>
</organism>